<dbReference type="GO" id="GO:0032993">
    <property type="term" value="C:protein-DNA complex"/>
    <property type="evidence" value="ECO:0007669"/>
    <property type="project" value="TreeGrafter"/>
</dbReference>
<protein>
    <submittedName>
        <fullName evidence="10">Response regulator transcription factor</fullName>
    </submittedName>
</protein>
<dbReference type="GO" id="GO:0000976">
    <property type="term" value="F:transcription cis-regulatory region binding"/>
    <property type="evidence" value="ECO:0007669"/>
    <property type="project" value="TreeGrafter"/>
</dbReference>
<dbReference type="Proteomes" id="UP001154095">
    <property type="component" value="Chromosome"/>
</dbReference>
<dbReference type="PROSITE" id="PS51755">
    <property type="entry name" value="OMPR_PHOB"/>
    <property type="match status" value="1"/>
</dbReference>
<dbReference type="PANTHER" id="PTHR48111">
    <property type="entry name" value="REGULATOR OF RPOS"/>
    <property type="match status" value="1"/>
</dbReference>
<evidence type="ECO:0000313" key="12">
    <source>
        <dbReference type="Proteomes" id="UP001154095"/>
    </source>
</evidence>
<keyword evidence="12" id="KW-1185">Reference proteome</keyword>
<reference evidence="10" key="1">
    <citation type="submission" date="2022-04" db="EMBL/GenBank/DDBJ databases">
        <authorList>
            <person name="Forde T."/>
        </authorList>
    </citation>
    <scope>NUCLEOTIDE SEQUENCE</scope>
    <source>
        <strain evidence="10">A18Y016a</strain>
        <strain evidence="11">A18Y020d</strain>
    </source>
</reference>
<dbReference type="GO" id="GO:0000156">
    <property type="term" value="F:phosphorelay response regulator activity"/>
    <property type="evidence" value="ECO:0007669"/>
    <property type="project" value="TreeGrafter"/>
</dbReference>
<feature type="DNA-binding region" description="OmpR/PhoB-type" evidence="7">
    <location>
        <begin position="129"/>
        <end position="224"/>
    </location>
</feature>
<dbReference type="InterPro" id="IPR039420">
    <property type="entry name" value="WalR-like"/>
</dbReference>
<evidence type="ECO:0000259" key="8">
    <source>
        <dbReference type="PROSITE" id="PS50110"/>
    </source>
</evidence>
<dbReference type="Pfam" id="PF00486">
    <property type="entry name" value="Trans_reg_C"/>
    <property type="match status" value="1"/>
</dbReference>
<keyword evidence="3" id="KW-0805">Transcription regulation</keyword>
<evidence type="ECO:0000256" key="7">
    <source>
        <dbReference type="PROSITE-ProRule" id="PRU01091"/>
    </source>
</evidence>
<dbReference type="SMART" id="SM00448">
    <property type="entry name" value="REC"/>
    <property type="match status" value="1"/>
</dbReference>
<evidence type="ECO:0000256" key="2">
    <source>
        <dbReference type="ARBA" id="ARBA00023012"/>
    </source>
</evidence>
<keyword evidence="4 7" id="KW-0238">DNA-binding</keyword>
<evidence type="ECO:0000313" key="13">
    <source>
        <dbReference type="Proteomes" id="UP001154111"/>
    </source>
</evidence>
<dbReference type="SMART" id="SM00862">
    <property type="entry name" value="Trans_reg_C"/>
    <property type="match status" value="1"/>
</dbReference>
<dbReference type="Pfam" id="PF00072">
    <property type="entry name" value="Response_reg"/>
    <property type="match status" value="1"/>
</dbReference>
<evidence type="ECO:0000259" key="9">
    <source>
        <dbReference type="PROSITE" id="PS51755"/>
    </source>
</evidence>
<dbReference type="EMBL" id="OW659477">
    <property type="protein sequence ID" value="CAH2760388.1"/>
    <property type="molecule type" value="Genomic_DNA"/>
</dbReference>
<dbReference type="GO" id="GO:0005829">
    <property type="term" value="C:cytosol"/>
    <property type="evidence" value="ECO:0007669"/>
    <property type="project" value="TreeGrafter"/>
</dbReference>
<feature type="domain" description="Response regulatory" evidence="8">
    <location>
        <begin position="3"/>
        <end position="117"/>
    </location>
</feature>
<evidence type="ECO:0000256" key="1">
    <source>
        <dbReference type="ARBA" id="ARBA00022553"/>
    </source>
</evidence>
<sequence length="225" mass="26057">MKKILFVEDDVEYSDFLKEKLEKVPYDVDCVYSGIDAMESLALNHYDLLLTDLELDVINGLRLVEASRKMSPGTRSIILTGKPSNSTELESLRLHTDLYIEKSKSLKVILQYIANILDREEVPITHIKFLASSIENIMMDLRLRSVYKDNVEHHLTPTEFGLLEYFLSHKSELITREDLLRAVWAEEPTPENIRKVDVHLKNLRTKMNIFSIVTVRGCGYKWNEA</sequence>
<keyword evidence="2" id="KW-0902">Two-component regulatory system</keyword>
<dbReference type="PANTHER" id="PTHR48111:SF21">
    <property type="entry name" value="DNA-BINDING DUAL MASTER TRANSCRIPTIONAL REGULATOR RPAA"/>
    <property type="match status" value="1"/>
</dbReference>
<evidence type="ECO:0000313" key="11">
    <source>
        <dbReference type="EMBL" id="CAH2763654.1"/>
    </source>
</evidence>
<dbReference type="SUPFAM" id="SSF52172">
    <property type="entry name" value="CheY-like"/>
    <property type="match status" value="1"/>
</dbReference>
<keyword evidence="1 6" id="KW-0597">Phosphoprotein</keyword>
<evidence type="ECO:0000256" key="3">
    <source>
        <dbReference type="ARBA" id="ARBA00023015"/>
    </source>
</evidence>
<accession>A0AAU9VFK9</accession>
<dbReference type="InterPro" id="IPR001789">
    <property type="entry name" value="Sig_transdc_resp-reg_receiver"/>
</dbReference>
<dbReference type="GO" id="GO:0006355">
    <property type="term" value="P:regulation of DNA-templated transcription"/>
    <property type="evidence" value="ECO:0007669"/>
    <property type="project" value="InterPro"/>
</dbReference>
<dbReference type="RefSeq" id="WP_013853324.1">
    <property type="nucleotide sequence ID" value="NZ_OW659477.1"/>
</dbReference>
<dbReference type="EMBL" id="OW659496">
    <property type="protein sequence ID" value="CAH2763654.1"/>
    <property type="molecule type" value="Genomic_DNA"/>
</dbReference>
<dbReference type="InterPro" id="IPR036388">
    <property type="entry name" value="WH-like_DNA-bd_sf"/>
</dbReference>
<dbReference type="CDD" id="cd00156">
    <property type="entry name" value="REC"/>
    <property type="match status" value="1"/>
</dbReference>
<gene>
    <name evidence="10" type="primary">cusR</name>
    <name evidence="10" type="ORF">ERYAMS2_00011</name>
    <name evidence="11" type="ORF">ERYAMS_01569</name>
</gene>
<dbReference type="PROSITE" id="PS50110">
    <property type="entry name" value="RESPONSE_REGULATORY"/>
    <property type="match status" value="1"/>
</dbReference>
<feature type="domain" description="OmpR/PhoB-type" evidence="9">
    <location>
        <begin position="129"/>
        <end position="224"/>
    </location>
</feature>
<proteinExistence type="predicted"/>
<dbReference type="CDD" id="cd00383">
    <property type="entry name" value="trans_reg_C"/>
    <property type="match status" value="1"/>
</dbReference>
<evidence type="ECO:0000256" key="6">
    <source>
        <dbReference type="PROSITE-ProRule" id="PRU00169"/>
    </source>
</evidence>
<dbReference type="Proteomes" id="UP001154111">
    <property type="component" value="Chromosome"/>
</dbReference>
<dbReference type="Gene3D" id="1.10.10.10">
    <property type="entry name" value="Winged helix-like DNA-binding domain superfamily/Winged helix DNA-binding domain"/>
    <property type="match status" value="1"/>
</dbReference>
<evidence type="ECO:0000313" key="10">
    <source>
        <dbReference type="EMBL" id="CAH2760388.1"/>
    </source>
</evidence>
<evidence type="ECO:0000256" key="5">
    <source>
        <dbReference type="ARBA" id="ARBA00023163"/>
    </source>
</evidence>
<dbReference type="AlphaFoldDB" id="A0AAU9VFK9"/>
<feature type="modified residue" description="4-aspartylphosphate" evidence="6">
    <location>
        <position position="52"/>
    </location>
</feature>
<dbReference type="GeneID" id="41396983"/>
<keyword evidence="5" id="KW-0804">Transcription</keyword>
<evidence type="ECO:0000256" key="4">
    <source>
        <dbReference type="ARBA" id="ARBA00023125"/>
    </source>
</evidence>
<dbReference type="Gene3D" id="3.40.50.2300">
    <property type="match status" value="1"/>
</dbReference>
<dbReference type="InterPro" id="IPR011006">
    <property type="entry name" value="CheY-like_superfamily"/>
</dbReference>
<dbReference type="InterPro" id="IPR001867">
    <property type="entry name" value="OmpR/PhoB-type_DNA-bd"/>
</dbReference>
<name>A0AAU9VFK9_9FIRM</name>
<organism evidence="10 13">
    <name type="scientific">Erysipelothrix amsterdamensis</name>
    <dbReference type="NCBI Taxonomy" id="2929157"/>
    <lineage>
        <taxon>Bacteria</taxon>
        <taxon>Bacillati</taxon>
        <taxon>Bacillota</taxon>
        <taxon>Erysipelotrichia</taxon>
        <taxon>Erysipelotrichales</taxon>
        <taxon>Erysipelotrichaceae</taxon>
        <taxon>Erysipelothrix</taxon>
    </lineage>
</organism>